<accession>A0A9W8GYL3</accession>
<keyword evidence="3" id="KW-1185">Reference proteome</keyword>
<evidence type="ECO:0000313" key="2">
    <source>
        <dbReference type="EMBL" id="KAJ2752222.1"/>
    </source>
</evidence>
<reference evidence="2" key="1">
    <citation type="submission" date="2022-07" db="EMBL/GenBank/DDBJ databases">
        <title>Phylogenomic reconstructions and comparative analyses of Kickxellomycotina fungi.</title>
        <authorList>
            <person name="Reynolds N.K."/>
            <person name="Stajich J.E."/>
            <person name="Barry K."/>
            <person name="Grigoriev I.V."/>
            <person name="Crous P."/>
            <person name="Smith M.E."/>
        </authorList>
    </citation>
    <scope>NUCLEOTIDE SEQUENCE</scope>
    <source>
        <strain evidence="2">BCRC 34297</strain>
    </source>
</reference>
<feature type="compositionally biased region" description="Polar residues" evidence="1">
    <location>
        <begin position="226"/>
        <end position="236"/>
    </location>
</feature>
<feature type="region of interest" description="Disordered" evidence="1">
    <location>
        <begin position="276"/>
        <end position="295"/>
    </location>
</feature>
<comment type="caution">
    <text evidence="2">The sequence shown here is derived from an EMBL/GenBank/DDBJ whole genome shotgun (WGS) entry which is preliminary data.</text>
</comment>
<protein>
    <submittedName>
        <fullName evidence="2">Uncharacterized protein</fullName>
    </submittedName>
</protein>
<feature type="region of interest" description="Disordered" evidence="1">
    <location>
        <begin position="79"/>
        <end position="154"/>
    </location>
</feature>
<dbReference type="AlphaFoldDB" id="A0A9W8GYL3"/>
<evidence type="ECO:0000313" key="3">
    <source>
        <dbReference type="Proteomes" id="UP001140011"/>
    </source>
</evidence>
<feature type="compositionally biased region" description="Low complexity" evidence="1">
    <location>
        <begin position="100"/>
        <end position="109"/>
    </location>
</feature>
<dbReference type="Pfam" id="PF07845">
    <property type="entry name" value="DUF1636"/>
    <property type="match status" value="1"/>
</dbReference>
<sequence length="550" mass="59823">MGLFWPLDNPSHVARLVGLVSAVAGCCALADRETRYSILRLLYTTLKSMDETAAMEIEAAVAQGVSLRDEITDSQHLLKHEDHTIGANNARDTRSYASESTAFSRAASSPPSPVSSPTPSLQERQQSAGRAYLSHDDNVRTRPSSALDSTPDSVSQLGEALSRWKSTQKSALYTPSPLSRDSSLPQLGGADYNLSVQDNAVAAVARDEVLFPLTITASPQAAFATPESTNPQTPQTEPVPKAVDQSKRLSPLPNPKAPKIEPTMRDGRPQLFDYTPPQPTTPALAQPKSLPLTPPARRERGHVEIETTDHESYGFVSNPSALVPHSAGLATGVDSNGKAVSLDDGGDHYLFVCIKCNRQSTNEVCEKICSDEDGVLRCKLRPRDGQLVDDMEDLVMPMTPKIYVDGRRKTTGRMLYENLQALHTQHERMKARAACHGAGPHSHTDELLSPASRECPNAVKSRLRIVPVNCLSMCHLGNVIAVAGPGKFGYMFGAMHENESEDMQAILQFAEDYIESSEGFTKNKTRPARLSRNILARIPPPLPTFTSLAE</sequence>
<dbReference type="Proteomes" id="UP001140011">
    <property type="component" value="Unassembled WGS sequence"/>
</dbReference>
<proteinExistence type="predicted"/>
<dbReference type="InterPro" id="IPR012863">
    <property type="entry name" value="DUF1636"/>
</dbReference>
<feature type="region of interest" description="Disordered" evidence="1">
    <location>
        <begin position="223"/>
        <end position="266"/>
    </location>
</feature>
<dbReference type="EMBL" id="JANBUH010000308">
    <property type="protein sequence ID" value="KAJ2752222.1"/>
    <property type="molecule type" value="Genomic_DNA"/>
</dbReference>
<gene>
    <name evidence="2" type="ORF">GGI19_003974</name>
</gene>
<dbReference type="OrthoDB" id="5589413at2759"/>
<name>A0A9W8GYL3_9FUNG</name>
<evidence type="ECO:0000256" key="1">
    <source>
        <dbReference type="SAM" id="MobiDB-lite"/>
    </source>
</evidence>
<feature type="compositionally biased region" description="Polar residues" evidence="1">
    <location>
        <begin position="141"/>
        <end position="154"/>
    </location>
</feature>
<organism evidence="2 3">
    <name type="scientific">Coemansia pectinata</name>
    <dbReference type="NCBI Taxonomy" id="1052879"/>
    <lineage>
        <taxon>Eukaryota</taxon>
        <taxon>Fungi</taxon>
        <taxon>Fungi incertae sedis</taxon>
        <taxon>Zoopagomycota</taxon>
        <taxon>Kickxellomycotina</taxon>
        <taxon>Kickxellomycetes</taxon>
        <taxon>Kickxellales</taxon>
        <taxon>Kickxellaceae</taxon>
        <taxon>Coemansia</taxon>
    </lineage>
</organism>